<evidence type="ECO:0008006" key="3">
    <source>
        <dbReference type="Google" id="ProtNLM"/>
    </source>
</evidence>
<dbReference type="RefSeq" id="WP_088565594.1">
    <property type="nucleotide sequence ID" value="NZ_CP020946.1"/>
</dbReference>
<dbReference type="EMBL" id="CP020946">
    <property type="protein sequence ID" value="ASD64110.1"/>
    <property type="molecule type" value="Genomic_DNA"/>
</dbReference>
<proteinExistence type="predicted"/>
<reference evidence="1 2" key="1">
    <citation type="submission" date="2017-04" db="EMBL/GenBank/DDBJ databases">
        <title>Whole genome sequence of Bdellovibrio bacteriovorus strain SSB218315.</title>
        <authorList>
            <person name="Oyedara O."/>
            <person name="Rodriguez-Perez M.A."/>
        </authorList>
    </citation>
    <scope>NUCLEOTIDE SEQUENCE [LARGE SCALE GENOMIC DNA]</scope>
    <source>
        <strain evidence="1 2">SSB218315</strain>
    </source>
</reference>
<accession>A0A1Z3N9F9</accession>
<dbReference type="Proteomes" id="UP000197003">
    <property type="component" value="Chromosome"/>
</dbReference>
<dbReference type="AlphaFoldDB" id="A0A1Z3N9F9"/>
<organism evidence="1 2">
    <name type="scientific">Bdellovibrio bacteriovorus</name>
    <dbReference type="NCBI Taxonomy" id="959"/>
    <lineage>
        <taxon>Bacteria</taxon>
        <taxon>Pseudomonadati</taxon>
        <taxon>Bdellovibrionota</taxon>
        <taxon>Bdellovibrionia</taxon>
        <taxon>Bdellovibrionales</taxon>
        <taxon>Pseudobdellovibrionaceae</taxon>
        <taxon>Bdellovibrio</taxon>
    </lineage>
</organism>
<gene>
    <name evidence="1" type="ORF">B9G79_11300</name>
</gene>
<sequence>MSTLIREIRPDGTPGQFMRFMQSLASEKGWDWQFETVSEFSAGVFQGAAAVKVAPSLSSEILPQMKVLPTQVRAVQVLDSFFSEDGSWYPRVLLHEALRMVLVADARDLDIRTPAFVIGHNEEARVVASVLALMGISDIYLVGEAEGLEEHQQALMKSHLGIRFHILPIDELTMQAVSAGIVVNTVDLSGQQALLTDLSYFNYMKGTGYALDLNLLPLQNLLLEEAEKAELRVLHPVLVAEALTRLWLERLHPNHNLSNEEIHESWTRFLKENSSSV</sequence>
<protein>
    <recommendedName>
        <fullName evidence="3">Shikimate dehydrogenase (NADP(+))</fullName>
    </recommendedName>
</protein>
<dbReference type="OrthoDB" id="5290864at2"/>
<evidence type="ECO:0000313" key="2">
    <source>
        <dbReference type="Proteomes" id="UP000197003"/>
    </source>
</evidence>
<dbReference type="Gene3D" id="3.40.50.720">
    <property type="entry name" value="NAD(P)-binding Rossmann-like Domain"/>
    <property type="match status" value="1"/>
</dbReference>
<evidence type="ECO:0000313" key="1">
    <source>
        <dbReference type="EMBL" id="ASD64110.1"/>
    </source>
</evidence>
<name>A0A1Z3N9F9_BDEBC</name>